<gene>
    <name evidence="3" type="primary">Btn2a2_1</name>
    <name evidence="3" type="ORF">RHICYA_R16343</name>
</gene>
<evidence type="ECO:0000313" key="3">
    <source>
        <dbReference type="EMBL" id="NXO04583.1"/>
    </source>
</evidence>
<dbReference type="InterPro" id="IPR001870">
    <property type="entry name" value="B30.2/SPRY"/>
</dbReference>
<feature type="non-terminal residue" evidence="3">
    <location>
        <position position="114"/>
    </location>
</feature>
<keyword evidence="4" id="KW-1185">Reference proteome</keyword>
<dbReference type="InterPro" id="IPR003877">
    <property type="entry name" value="SPRY_dom"/>
</dbReference>
<dbReference type="InterPro" id="IPR050143">
    <property type="entry name" value="TRIM/RBCC"/>
</dbReference>
<evidence type="ECO:0000259" key="2">
    <source>
        <dbReference type="PROSITE" id="PS50188"/>
    </source>
</evidence>
<comment type="caution">
    <text evidence="3">The sequence shown here is derived from an EMBL/GenBank/DDBJ whole genome shotgun (WGS) entry which is preliminary data.</text>
</comment>
<evidence type="ECO:0000313" key="4">
    <source>
        <dbReference type="Proteomes" id="UP000565785"/>
    </source>
</evidence>
<dbReference type="Pfam" id="PF00622">
    <property type="entry name" value="SPRY"/>
    <property type="match status" value="1"/>
</dbReference>
<organism evidence="3 4">
    <name type="scientific">Rhinopomastus cyanomelas</name>
    <name type="common">Common scimitarbill</name>
    <dbReference type="NCBI Taxonomy" id="113115"/>
    <lineage>
        <taxon>Eukaryota</taxon>
        <taxon>Metazoa</taxon>
        <taxon>Chordata</taxon>
        <taxon>Craniata</taxon>
        <taxon>Vertebrata</taxon>
        <taxon>Euteleostomi</taxon>
        <taxon>Archelosauria</taxon>
        <taxon>Archosauria</taxon>
        <taxon>Dinosauria</taxon>
        <taxon>Saurischia</taxon>
        <taxon>Theropoda</taxon>
        <taxon>Coelurosauria</taxon>
        <taxon>Aves</taxon>
        <taxon>Neognathae</taxon>
        <taxon>Neoaves</taxon>
        <taxon>Telluraves</taxon>
        <taxon>Coraciimorphae</taxon>
        <taxon>Bucerotiformes</taxon>
        <taxon>Rhinopomastidae</taxon>
        <taxon>Rhinopomastus</taxon>
    </lineage>
</organism>
<feature type="non-terminal residue" evidence="3">
    <location>
        <position position="1"/>
    </location>
</feature>
<dbReference type="InterPro" id="IPR043136">
    <property type="entry name" value="B30.2/SPRY_sf"/>
</dbReference>
<dbReference type="SMART" id="SM00589">
    <property type="entry name" value="PRY"/>
    <property type="match status" value="1"/>
</dbReference>
<dbReference type="Proteomes" id="UP000565785">
    <property type="component" value="Unassembled WGS sequence"/>
</dbReference>
<feature type="region of interest" description="Disordered" evidence="1">
    <location>
        <begin position="1"/>
        <end position="31"/>
    </location>
</feature>
<dbReference type="Pfam" id="PF13765">
    <property type="entry name" value="PRY"/>
    <property type="match status" value="1"/>
</dbReference>
<protein>
    <submittedName>
        <fullName evidence="3">BT2A2 protein</fullName>
    </submittedName>
</protein>
<sequence>AEVVTLDPDTAHPKLTVSPDGRSVSYGSNRRNLPDTPERFNYWCCVLGRESFREGRHCWEVEVEGEEGGSSWWAVGVASKSVDKRGSLDLCPQNGVWAVGDCEGQFEALTDPRT</sequence>
<dbReference type="InterPro" id="IPR006574">
    <property type="entry name" value="PRY"/>
</dbReference>
<dbReference type="AlphaFoldDB" id="A0A7L1NY91"/>
<proteinExistence type="predicted"/>
<dbReference type="EMBL" id="VXBP01010223">
    <property type="protein sequence ID" value="NXO04583.1"/>
    <property type="molecule type" value="Genomic_DNA"/>
</dbReference>
<evidence type="ECO:0000256" key="1">
    <source>
        <dbReference type="SAM" id="MobiDB-lite"/>
    </source>
</evidence>
<reference evidence="3 4" key="1">
    <citation type="submission" date="2019-09" db="EMBL/GenBank/DDBJ databases">
        <title>Bird 10,000 Genomes (B10K) Project - Family phase.</title>
        <authorList>
            <person name="Zhang G."/>
        </authorList>
    </citation>
    <scope>NUCLEOTIDE SEQUENCE [LARGE SCALE GENOMIC DNA]</scope>
    <source>
        <strain evidence="3">B10K-DU-002-35</strain>
        <tissue evidence="3">Muscle</tissue>
    </source>
</reference>
<dbReference type="PROSITE" id="PS50188">
    <property type="entry name" value="B302_SPRY"/>
    <property type="match status" value="1"/>
</dbReference>
<dbReference type="InterPro" id="IPR003879">
    <property type="entry name" value="Butyrophylin_SPRY"/>
</dbReference>
<feature type="domain" description="B30.2/SPRY" evidence="2">
    <location>
        <begin position="1"/>
        <end position="114"/>
    </location>
</feature>
<dbReference type="PANTHER" id="PTHR24103">
    <property type="entry name" value="E3 UBIQUITIN-PROTEIN LIGASE TRIM"/>
    <property type="match status" value="1"/>
</dbReference>
<name>A0A7L1NY91_RHICY</name>
<accession>A0A7L1NY91</accession>
<dbReference type="InterPro" id="IPR013320">
    <property type="entry name" value="ConA-like_dom_sf"/>
</dbReference>
<dbReference type="SUPFAM" id="SSF49899">
    <property type="entry name" value="Concanavalin A-like lectins/glucanases"/>
    <property type="match status" value="1"/>
</dbReference>
<dbReference type="PRINTS" id="PR01407">
    <property type="entry name" value="BUTYPHLNCDUF"/>
</dbReference>
<dbReference type="OrthoDB" id="9049620at2759"/>
<dbReference type="Gene3D" id="2.60.120.920">
    <property type="match status" value="1"/>
</dbReference>